<evidence type="ECO:0008006" key="3">
    <source>
        <dbReference type="Google" id="ProtNLM"/>
    </source>
</evidence>
<feature type="compositionally biased region" description="Polar residues" evidence="1">
    <location>
        <begin position="69"/>
        <end position="83"/>
    </location>
</feature>
<feature type="non-terminal residue" evidence="2">
    <location>
        <position position="112"/>
    </location>
</feature>
<evidence type="ECO:0000313" key="2">
    <source>
        <dbReference type="EMBL" id="JAP59218.1"/>
    </source>
</evidence>
<dbReference type="EMBL" id="GEEE01004007">
    <property type="protein sequence ID" value="JAP59218.1"/>
    <property type="molecule type" value="Transcribed_RNA"/>
</dbReference>
<feature type="compositionally biased region" description="Low complexity" evidence="1">
    <location>
        <begin position="1"/>
        <end position="13"/>
    </location>
</feature>
<organism evidence="2">
    <name type="scientific">Schistocephalus solidus</name>
    <name type="common">Tapeworm</name>
    <dbReference type="NCBI Taxonomy" id="70667"/>
    <lineage>
        <taxon>Eukaryota</taxon>
        <taxon>Metazoa</taxon>
        <taxon>Spiralia</taxon>
        <taxon>Lophotrochozoa</taxon>
        <taxon>Platyhelminthes</taxon>
        <taxon>Cestoda</taxon>
        <taxon>Eucestoda</taxon>
        <taxon>Diphyllobothriidea</taxon>
        <taxon>Diphyllobothriidae</taxon>
        <taxon>Schistocephalus</taxon>
    </lineage>
</organism>
<name>A0A0X3Q5X5_SCHSO</name>
<protein>
    <recommendedName>
        <fullName evidence="3">Fibronectin type-III domain-containing protein</fullName>
    </recommendedName>
</protein>
<dbReference type="AlphaFoldDB" id="A0A0X3Q5X5"/>
<gene>
    <name evidence="2" type="ORF">TR92374</name>
</gene>
<proteinExistence type="predicted"/>
<sequence>SLYTSTESSSGSESDSDVASTLLTERPSEELDTPGRLYTSTEYPIGTESDNDVAATLLTVHPSEKSDTRGSLYTSTESPSGTESDYDALMPRGLTAVTLNSTSIRVSWESPN</sequence>
<accession>A0A0X3Q5X5</accession>
<feature type="region of interest" description="Disordered" evidence="1">
    <location>
        <begin position="1"/>
        <end position="87"/>
    </location>
</feature>
<feature type="non-terminal residue" evidence="2">
    <location>
        <position position="1"/>
    </location>
</feature>
<evidence type="ECO:0000256" key="1">
    <source>
        <dbReference type="SAM" id="MobiDB-lite"/>
    </source>
</evidence>
<reference evidence="2" key="1">
    <citation type="submission" date="2016-01" db="EMBL/GenBank/DDBJ databases">
        <title>Reference transcriptome for the parasite Schistocephalus solidus: insights into the molecular evolution of parasitism.</title>
        <authorList>
            <person name="Hebert F.O."/>
            <person name="Grambauer S."/>
            <person name="Barber I."/>
            <person name="Landry C.R."/>
            <person name="Aubin-Horth N."/>
        </authorList>
    </citation>
    <scope>NUCLEOTIDE SEQUENCE</scope>
</reference>